<gene>
    <name evidence="3" type="ORF">H6P81_009468</name>
</gene>
<evidence type="ECO:0000256" key="2">
    <source>
        <dbReference type="SAM" id="SignalP"/>
    </source>
</evidence>
<evidence type="ECO:0008006" key="5">
    <source>
        <dbReference type="Google" id="ProtNLM"/>
    </source>
</evidence>
<feature type="chain" id="PRO_5043720171" description="Arabinogalactan peptide 23-like" evidence="2">
    <location>
        <begin position="23"/>
        <end position="71"/>
    </location>
</feature>
<keyword evidence="1" id="KW-0472">Membrane</keyword>
<keyword evidence="1" id="KW-0812">Transmembrane</keyword>
<proteinExistence type="predicted"/>
<name>A0AAV7EL51_ARIFI</name>
<evidence type="ECO:0000313" key="3">
    <source>
        <dbReference type="EMBL" id="KAG9449503.1"/>
    </source>
</evidence>
<dbReference type="EMBL" id="JAINDJ010000004">
    <property type="protein sequence ID" value="KAG9449503.1"/>
    <property type="molecule type" value="Genomic_DNA"/>
</dbReference>
<dbReference type="InterPro" id="IPR044702">
    <property type="entry name" value="AGP23/40"/>
</dbReference>
<comment type="caution">
    <text evidence="3">The sequence shown here is derived from an EMBL/GenBank/DDBJ whole genome shotgun (WGS) entry which is preliminary data.</text>
</comment>
<dbReference type="Proteomes" id="UP000825729">
    <property type="component" value="Unassembled WGS sequence"/>
</dbReference>
<evidence type="ECO:0000313" key="4">
    <source>
        <dbReference type="Proteomes" id="UP000825729"/>
    </source>
</evidence>
<reference evidence="3 4" key="1">
    <citation type="submission" date="2021-07" db="EMBL/GenBank/DDBJ databases">
        <title>The Aristolochia fimbriata genome: insights into angiosperm evolution, floral development and chemical biosynthesis.</title>
        <authorList>
            <person name="Jiao Y."/>
        </authorList>
    </citation>
    <scope>NUCLEOTIDE SEQUENCE [LARGE SCALE GENOMIC DNA]</scope>
    <source>
        <strain evidence="3">IBCAS-2021</strain>
        <tissue evidence="3">Leaf</tissue>
    </source>
</reference>
<keyword evidence="1" id="KW-1133">Transmembrane helix</keyword>
<keyword evidence="4" id="KW-1185">Reference proteome</keyword>
<feature type="signal peptide" evidence="2">
    <location>
        <begin position="1"/>
        <end position="22"/>
    </location>
</feature>
<feature type="transmembrane region" description="Helical" evidence="1">
    <location>
        <begin position="50"/>
        <end position="70"/>
    </location>
</feature>
<sequence>MEMKKIACTLLVLAASASAVLASEAPAAAPGLAASGPAAAGPALASGTTAAAPLMGLVGASLISVVAFCLQ</sequence>
<protein>
    <recommendedName>
        <fullName evidence="5">Arabinogalactan peptide 23-like</fullName>
    </recommendedName>
</protein>
<dbReference type="PANTHER" id="PTHR34672:SF2">
    <property type="entry name" value="ARABINOGALACTAN PROTEIN 23"/>
    <property type="match status" value="1"/>
</dbReference>
<evidence type="ECO:0000256" key="1">
    <source>
        <dbReference type="SAM" id="Phobius"/>
    </source>
</evidence>
<accession>A0AAV7EL51</accession>
<keyword evidence="2" id="KW-0732">Signal</keyword>
<organism evidence="3 4">
    <name type="scientific">Aristolochia fimbriata</name>
    <name type="common">White veined hardy Dutchman's pipe vine</name>
    <dbReference type="NCBI Taxonomy" id="158543"/>
    <lineage>
        <taxon>Eukaryota</taxon>
        <taxon>Viridiplantae</taxon>
        <taxon>Streptophyta</taxon>
        <taxon>Embryophyta</taxon>
        <taxon>Tracheophyta</taxon>
        <taxon>Spermatophyta</taxon>
        <taxon>Magnoliopsida</taxon>
        <taxon>Magnoliidae</taxon>
        <taxon>Piperales</taxon>
        <taxon>Aristolochiaceae</taxon>
        <taxon>Aristolochia</taxon>
    </lineage>
</organism>
<dbReference type="AlphaFoldDB" id="A0AAV7EL51"/>
<dbReference type="PANTHER" id="PTHR34672">
    <property type="entry name" value="POLLEN-SPECIFIC ARABINOGALACTA PROTEIN BAN102"/>
    <property type="match status" value="1"/>
</dbReference>